<dbReference type="Proteomes" id="UP000184226">
    <property type="component" value="Unassembled WGS sequence"/>
</dbReference>
<dbReference type="Gene3D" id="3.40.190.150">
    <property type="entry name" value="Bordetella uptake gene, domain 1"/>
    <property type="match status" value="1"/>
</dbReference>
<evidence type="ECO:0000256" key="1">
    <source>
        <dbReference type="ARBA" id="ARBA00006987"/>
    </source>
</evidence>
<dbReference type="RefSeq" id="WP_178372367.1">
    <property type="nucleotide sequence ID" value="NZ_FQXE01000014.1"/>
</dbReference>
<keyword evidence="4" id="KW-1185">Reference proteome</keyword>
<feature type="chain" id="PRO_5012635564" evidence="2">
    <location>
        <begin position="40"/>
        <end position="341"/>
    </location>
</feature>
<dbReference type="SUPFAM" id="SSF53850">
    <property type="entry name" value="Periplasmic binding protein-like II"/>
    <property type="match status" value="1"/>
</dbReference>
<dbReference type="PIRSF" id="PIRSF017082">
    <property type="entry name" value="YflP"/>
    <property type="match status" value="1"/>
</dbReference>
<dbReference type="CDD" id="cd13578">
    <property type="entry name" value="PBP2_Bug27"/>
    <property type="match status" value="1"/>
</dbReference>
<protein>
    <submittedName>
        <fullName evidence="3">Tripartite-type tricarboxylate transporter, receptor component TctC</fullName>
    </submittedName>
</protein>
<dbReference type="InterPro" id="IPR005064">
    <property type="entry name" value="BUG"/>
</dbReference>
<accession>A0A1M5ZF73</accession>
<reference evidence="3 4" key="1">
    <citation type="submission" date="2016-11" db="EMBL/GenBank/DDBJ databases">
        <authorList>
            <person name="Jaros S."/>
            <person name="Januszkiewicz K."/>
            <person name="Wedrychowicz H."/>
        </authorList>
    </citation>
    <scope>NUCLEOTIDE SEQUENCE [LARGE SCALE GENOMIC DNA]</scope>
    <source>
        <strain evidence="3 4">CGMCC 1.10190</strain>
    </source>
</reference>
<dbReference type="AlphaFoldDB" id="A0A1M5ZF73"/>
<keyword evidence="3" id="KW-0675">Receptor</keyword>
<dbReference type="STRING" id="658167.SAMN04488135_11488"/>
<dbReference type="InterPro" id="IPR042100">
    <property type="entry name" value="Bug_dom1"/>
</dbReference>
<dbReference type="PANTHER" id="PTHR42928">
    <property type="entry name" value="TRICARBOXYLATE-BINDING PROTEIN"/>
    <property type="match status" value="1"/>
</dbReference>
<gene>
    <name evidence="3" type="ORF">SAMN04488135_11488</name>
</gene>
<evidence type="ECO:0000256" key="2">
    <source>
        <dbReference type="SAM" id="SignalP"/>
    </source>
</evidence>
<evidence type="ECO:0000313" key="4">
    <source>
        <dbReference type="Proteomes" id="UP000184226"/>
    </source>
</evidence>
<dbReference type="Gene3D" id="3.40.190.10">
    <property type="entry name" value="Periplasmic binding protein-like II"/>
    <property type="match status" value="1"/>
</dbReference>
<dbReference type="Pfam" id="PF03401">
    <property type="entry name" value="TctC"/>
    <property type="match status" value="1"/>
</dbReference>
<name>A0A1M5ZF73_9BURK</name>
<evidence type="ECO:0000313" key="3">
    <source>
        <dbReference type="EMBL" id="SHI22890.1"/>
    </source>
</evidence>
<sequence length="341" mass="35946">MDNLLEPARRPHRLRQCLSKTAIPVVLALAGLLAPQARAAQEASWPTRQVRIIVPYGPGGIADISARSIAQKMAENTGQPFVVENKPGADTRIGTEYVARMSGDSHILLLGGGGFAVNNALFDKLPYDTASDFIPVGLVVSNPLLLVTGIQQPYANLGELIAAAKNGETITLASGGNGTLSHMSMELLSAAMGAPITHVPYKGGSAHTSDVVGGRVTGIFENPSSALPVLRAGRYKAIAITSAARNPAMPDVPTVAESGAADFEVVNWFGLFAPAGVPEAAVERMAAALTQALQARDLRERFMRDGVAVGGPTTREFGRFVASETEKWAEVVRTRNISVDR</sequence>
<dbReference type="EMBL" id="FQXE01000014">
    <property type="protein sequence ID" value="SHI22890.1"/>
    <property type="molecule type" value="Genomic_DNA"/>
</dbReference>
<dbReference type="PANTHER" id="PTHR42928:SF5">
    <property type="entry name" value="BLR1237 PROTEIN"/>
    <property type="match status" value="1"/>
</dbReference>
<proteinExistence type="inferred from homology"/>
<comment type="similarity">
    <text evidence="1">Belongs to the UPF0065 (bug) family.</text>
</comment>
<feature type="signal peptide" evidence="2">
    <location>
        <begin position="1"/>
        <end position="39"/>
    </location>
</feature>
<organism evidence="3 4">
    <name type="scientific">Pollutimonas bauzanensis</name>
    <dbReference type="NCBI Taxonomy" id="658167"/>
    <lineage>
        <taxon>Bacteria</taxon>
        <taxon>Pseudomonadati</taxon>
        <taxon>Pseudomonadota</taxon>
        <taxon>Betaproteobacteria</taxon>
        <taxon>Burkholderiales</taxon>
        <taxon>Alcaligenaceae</taxon>
        <taxon>Pollutimonas</taxon>
    </lineage>
</organism>
<keyword evidence="2" id="KW-0732">Signal</keyword>